<dbReference type="Gene3D" id="3.40.1000.10">
    <property type="entry name" value="Mog1/PsbP, alpha/beta/alpha sandwich"/>
    <property type="match status" value="1"/>
</dbReference>
<reference evidence="1" key="1">
    <citation type="submission" date="2019-08" db="EMBL/GenBank/DDBJ databases">
        <authorList>
            <person name="Kucharzyk K."/>
            <person name="Murdoch R.W."/>
            <person name="Higgins S."/>
            <person name="Loffler F."/>
        </authorList>
    </citation>
    <scope>NUCLEOTIDE SEQUENCE</scope>
</reference>
<organism evidence="1">
    <name type="scientific">bioreactor metagenome</name>
    <dbReference type="NCBI Taxonomy" id="1076179"/>
    <lineage>
        <taxon>unclassified sequences</taxon>
        <taxon>metagenomes</taxon>
        <taxon>ecological metagenomes</taxon>
    </lineage>
</organism>
<dbReference type="EMBL" id="VSSQ01017017">
    <property type="protein sequence ID" value="MPM58903.1"/>
    <property type="molecule type" value="Genomic_DNA"/>
</dbReference>
<accession>A0A645B6X6</accession>
<name>A0A645B6X6_9ZZZZ</name>
<evidence type="ECO:0000313" key="1">
    <source>
        <dbReference type="EMBL" id="MPM58903.1"/>
    </source>
</evidence>
<sequence>MVVVSLPGSAKGYTLDSALQSWITSTEDDGLKNYQLVQSGLDTANGNDIVIYAYSWTDAGYDLNTIDFLMLQGDNLYLVTFTGTKEDFNTLYPYVQQMVLSFQIL</sequence>
<comment type="caution">
    <text evidence="1">The sequence shown here is derived from an EMBL/GenBank/DDBJ whole genome shotgun (WGS) entry which is preliminary data.</text>
</comment>
<evidence type="ECO:0008006" key="2">
    <source>
        <dbReference type="Google" id="ProtNLM"/>
    </source>
</evidence>
<proteinExistence type="predicted"/>
<dbReference type="AlphaFoldDB" id="A0A645B6X6"/>
<gene>
    <name evidence="1" type="ORF">SDC9_105736</name>
</gene>
<protein>
    <recommendedName>
        <fullName evidence="2">DUF1795 domain-containing protein</fullName>
    </recommendedName>
</protein>